<protein>
    <submittedName>
        <fullName evidence="6">Ornithine carbamoyltransferase</fullName>
        <ecNumber evidence="6">2.1.3.3</ecNumber>
    </submittedName>
</protein>
<evidence type="ECO:0000256" key="2">
    <source>
        <dbReference type="ARBA" id="ARBA00022679"/>
    </source>
</evidence>
<dbReference type="OrthoDB" id="9802587at2"/>
<dbReference type="GO" id="GO:0004585">
    <property type="term" value="F:ornithine carbamoyltransferase activity"/>
    <property type="evidence" value="ECO:0007669"/>
    <property type="project" value="UniProtKB-EC"/>
</dbReference>
<dbReference type="InterPro" id="IPR006131">
    <property type="entry name" value="Asp_carbamoyltransf_Asp/Orn-bd"/>
</dbReference>
<dbReference type="Gene3D" id="3.40.50.1370">
    <property type="entry name" value="Aspartate/ornithine carbamoyltransferase"/>
    <property type="match status" value="2"/>
</dbReference>
<dbReference type="Pfam" id="PF02729">
    <property type="entry name" value="OTCace_N"/>
    <property type="match status" value="1"/>
</dbReference>
<dbReference type="EMBL" id="CP001759">
    <property type="protein sequence ID" value="ACZ48865.1"/>
    <property type="molecule type" value="Genomic_DNA"/>
</dbReference>
<dbReference type="InterPro" id="IPR006132">
    <property type="entry name" value="Asp/Orn_carbamoyltranf_P-bd"/>
</dbReference>
<sequence length="309" mass="32865">MDVAGAGVRSFIDISCCGSAGIRATLDFVLTIGTAPGMLANTLTDKNVAMVFCQQSSTRTRISPEVGINHMGGRATVPREGEMQLHGGDESVRDTAIALSQCVDRIVLRAASHTVLLEMESHSSVPAISALTKESHPSQVLADILTYEAEKGHIIPGRTVARIGSDANVLNSWVQAAAVLKLMISTPPRCLDNTSQKVATAQREGVDIVCEPVPARAVPDADIATTDSWYSMGTGTEPADREALYDYQANQSLMELAKPGHMFLHCTPAYVGQEASKVVLYGTSSCIAEEAGNKLHIQKAVLARCFGLL</sequence>
<dbReference type="KEGG" id="acn:ACIS_00181"/>
<evidence type="ECO:0000256" key="3">
    <source>
        <dbReference type="RuleBase" id="RU003634"/>
    </source>
</evidence>
<dbReference type="InterPro" id="IPR006130">
    <property type="entry name" value="Asp/Orn_carbamoylTrfase"/>
</dbReference>
<keyword evidence="2 3" id="KW-0808">Transferase</keyword>
<dbReference type="eggNOG" id="COG0078">
    <property type="taxonomic scope" value="Bacteria"/>
</dbReference>
<evidence type="ECO:0000313" key="6">
    <source>
        <dbReference type="EMBL" id="ACZ48865.1"/>
    </source>
</evidence>
<comment type="similarity">
    <text evidence="3">Belongs to the aspartate/ornithine carbamoyltransferase superfamily.</text>
</comment>
<dbReference type="PRINTS" id="PR00102">
    <property type="entry name" value="OTCASE"/>
</dbReference>
<feature type="domain" description="Aspartate/ornithine carbamoyltransferase Asp/Orn-binding" evidence="4">
    <location>
        <begin position="157"/>
        <end position="304"/>
    </location>
</feature>
<organism evidence="6 7">
    <name type="scientific">Anaplasma centrale (strain Israel)</name>
    <name type="common">Anaplasma marginale subsp. centrale (strain Israel)</name>
    <dbReference type="NCBI Taxonomy" id="574556"/>
    <lineage>
        <taxon>Bacteria</taxon>
        <taxon>Pseudomonadati</taxon>
        <taxon>Pseudomonadota</taxon>
        <taxon>Alphaproteobacteria</taxon>
        <taxon>Rickettsiales</taxon>
        <taxon>Anaplasmataceae</taxon>
        <taxon>Anaplasma</taxon>
    </lineage>
</organism>
<dbReference type="InterPro" id="IPR002292">
    <property type="entry name" value="Orn/put_carbamltrans"/>
</dbReference>
<evidence type="ECO:0000313" key="7">
    <source>
        <dbReference type="Proteomes" id="UP000000630"/>
    </source>
</evidence>
<reference evidence="6 7" key="1">
    <citation type="journal article" date="2010" name="J. Bacteriol.">
        <title>Complete genome sequence of Anaplasma marginale subsp. centrale.</title>
        <authorList>
            <person name="Herndon D.R."/>
            <person name="Palmer G.H."/>
            <person name="Shkap V."/>
            <person name="Knowles D.P. Jr."/>
            <person name="Brayton K.A."/>
        </authorList>
    </citation>
    <scope>NUCLEOTIDE SEQUENCE [LARGE SCALE GENOMIC DNA]</scope>
    <source>
        <strain evidence="6 7">Israel</strain>
    </source>
</reference>
<dbReference type="GO" id="GO:0019240">
    <property type="term" value="P:citrulline biosynthetic process"/>
    <property type="evidence" value="ECO:0007669"/>
    <property type="project" value="TreeGrafter"/>
</dbReference>
<name>D1ATI7_ANACI</name>
<accession>D1ATI7</accession>
<dbReference type="InterPro" id="IPR036901">
    <property type="entry name" value="Asp/Orn_carbamoylTrfase_sf"/>
</dbReference>
<evidence type="ECO:0000259" key="4">
    <source>
        <dbReference type="Pfam" id="PF00185"/>
    </source>
</evidence>
<dbReference type="EC" id="2.1.3.3" evidence="6"/>
<dbReference type="GO" id="GO:0042450">
    <property type="term" value="P:L-arginine biosynthetic process via ornithine"/>
    <property type="evidence" value="ECO:0007669"/>
    <property type="project" value="TreeGrafter"/>
</dbReference>
<dbReference type="RefSeq" id="WP_012880348.1">
    <property type="nucleotide sequence ID" value="NC_013532.1"/>
</dbReference>
<dbReference type="PANTHER" id="PTHR45753">
    <property type="entry name" value="ORNITHINE CARBAMOYLTRANSFERASE, MITOCHONDRIAL"/>
    <property type="match status" value="1"/>
</dbReference>
<proteinExistence type="inferred from homology"/>
<feature type="domain" description="Aspartate/ornithine carbamoyltransferase carbamoyl-P binding" evidence="5">
    <location>
        <begin position="11"/>
        <end position="147"/>
    </location>
</feature>
<dbReference type="PRINTS" id="PR00100">
    <property type="entry name" value="AOTCASE"/>
</dbReference>
<dbReference type="AlphaFoldDB" id="D1ATI7"/>
<dbReference type="Proteomes" id="UP000000630">
    <property type="component" value="Chromosome"/>
</dbReference>
<evidence type="ECO:0000256" key="1">
    <source>
        <dbReference type="ARBA" id="ARBA00003822"/>
    </source>
</evidence>
<keyword evidence="7" id="KW-1185">Reference proteome</keyword>
<dbReference type="SUPFAM" id="SSF53671">
    <property type="entry name" value="Aspartate/ornithine carbamoyltransferase"/>
    <property type="match status" value="1"/>
</dbReference>
<gene>
    <name evidence="6" type="primary">argF</name>
    <name evidence="6" type="ordered locus">ACIS_00181</name>
</gene>
<dbReference type="GO" id="GO:0016597">
    <property type="term" value="F:amino acid binding"/>
    <property type="evidence" value="ECO:0007669"/>
    <property type="project" value="InterPro"/>
</dbReference>
<dbReference type="HOGENOM" id="CLU_043846_3_2_5"/>
<dbReference type="Pfam" id="PF00185">
    <property type="entry name" value="OTCace"/>
    <property type="match status" value="1"/>
</dbReference>
<dbReference type="PANTHER" id="PTHR45753:SF3">
    <property type="entry name" value="ORNITHINE TRANSCARBAMYLASE, MITOCHONDRIAL"/>
    <property type="match status" value="1"/>
</dbReference>
<comment type="function">
    <text evidence="1">Reversibly catalyzes the transfer of the carbamoyl group from carbamoyl phosphate (CP) to the N(epsilon) atom of ornithine (ORN) to produce L-citrulline.</text>
</comment>
<dbReference type="STRING" id="574556.ACIS_00181"/>
<evidence type="ECO:0000259" key="5">
    <source>
        <dbReference type="Pfam" id="PF02729"/>
    </source>
</evidence>